<reference evidence="1 2" key="2">
    <citation type="submission" date="2015-05" db="EMBL/GenBank/DDBJ databases">
        <authorList>
            <person name="Morales-Cruz A."/>
            <person name="Amrine K.C."/>
            <person name="Cantu D."/>
        </authorList>
    </citation>
    <scope>NUCLEOTIDE SEQUENCE [LARGE SCALE GENOMIC DNA]</scope>
    <source>
        <strain evidence="1">UCRPC4</strain>
    </source>
</reference>
<dbReference type="GO" id="GO:0051213">
    <property type="term" value="F:dioxygenase activity"/>
    <property type="evidence" value="ECO:0007669"/>
    <property type="project" value="UniProtKB-KW"/>
</dbReference>
<evidence type="ECO:0000313" key="2">
    <source>
        <dbReference type="Proteomes" id="UP000053317"/>
    </source>
</evidence>
<protein>
    <submittedName>
        <fullName evidence="1">Putative phytanoyldioxygenase family protein</fullName>
    </submittedName>
</protein>
<keyword evidence="1" id="KW-0560">Oxidoreductase</keyword>
<dbReference type="Proteomes" id="UP000053317">
    <property type="component" value="Unassembled WGS sequence"/>
</dbReference>
<dbReference type="AlphaFoldDB" id="A0A0G2DUD9"/>
<evidence type="ECO:0000313" key="1">
    <source>
        <dbReference type="EMBL" id="KKY14572.1"/>
    </source>
</evidence>
<dbReference type="PANTHER" id="PTHR37563">
    <property type="entry name" value="PHYTANOYL-COA DIOXYGENASE FAMILY PROTEIN (AFU_ORTHOLOGUE AFUA_2G03330)"/>
    <property type="match status" value="1"/>
</dbReference>
<proteinExistence type="predicted"/>
<dbReference type="InterPro" id="IPR008775">
    <property type="entry name" value="Phytyl_CoA_dOase-like"/>
</dbReference>
<reference evidence="1 2" key="1">
    <citation type="submission" date="2015-05" db="EMBL/GenBank/DDBJ databases">
        <title>Distinctive expansion of gene families associated with plant cell wall degradation and secondary metabolism in the genomes of grapevine trunk pathogens.</title>
        <authorList>
            <person name="Lawrence D.P."/>
            <person name="Travadon R."/>
            <person name="Rolshausen P.E."/>
            <person name="Baumgartner K."/>
        </authorList>
    </citation>
    <scope>NUCLEOTIDE SEQUENCE [LARGE SCALE GENOMIC DNA]</scope>
    <source>
        <strain evidence="1">UCRPC4</strain>
    </source>
</reference>
<dbReference type="SUPFAM" id="SSF51197">
    <property type="entry name" value="Clavaminate synthase-like"/>
    <property type="match status" value="1"/>
</dbReference>
<dbReference type="EMBL" id="LCWF01000222">
    <property type="protein sequence ID" value="KKY14572.1"/>
    <property type="molecule type" value="Genomic_DNA"/>
</dbReference>
<organism evidence="1 2">
    <name type="scientific">Phaeomoniella chlamydospora</name>
    <name type="common">Phaeoacremonium chlamydosporum</name>
    <dbReference type="NCBI Taxonomy" id="158046"/>
    <lineage>
        <taxon>Eukaryota</taxon>
        <taxon>Fungi</taxon>
        <taxon>Dikarya</taxon>
        <taxon>Ascomycota</taxon>
        <taxon>Pezizomycotina</taxon>
        <taxon>Eurotiomycetes</taxon>
        <taxon>Chaetothyriomycetidae</taxon>
        <taxon>Phaeomoniellales</taxon>
        <taxon>Phaeomoniellaceae</taxon>
        <taxon>Phaeomoniella</taxon>
    </lineage>
</organism>
<dbReference type="Gene3D" id="2.60.120.620">
    <property type="entry name" value="q2cbj1_9rhob like domain"/>
    <property type="match status" value="1"/>
</dbReference>
<name>A0A0G2DUD9_PHACM</name>
<comment type="caution">
    <text evidence="1">The sequence shown here is derived from an EMBL/GenBank/DDBJ whole genome shotgun (WGS) entry which is preliminary data.</text>
</comment>
<dbReference type="Pfam" id="PF05721">
    <property type="entry name" value="PhyH"/>
    <property type="match status" value="1"/>
</dbReference>
<dbReference type="InterPro" id="IPR051961">
    <property type="entry name" value="Fungal_Metabolite_Diox"/>
</dbReference>
<dbReference type="OrthoDB" id="445007at2759"/>
<keyword evidence="1" id="KW-0223">Dioxygenase</keyword>
<gene>
    <name evidence="1" type="ORF">UCRPC4_g06701</name>
</gene>
<dbReference type="PANTHER" id="PTHR37563:SF2">
    <property type="entry name" value="PHYTANOYL-COA DIOXYGENASE FAMILY PROTEIN (AFU_ORTHOLOGUE AFUA_2G03330)"/>
    <property type="match status" value="1"/>
</dbReference>
<keyword evidence="2" id="KW-1185">Reference proteome</keyword>
<accession>A0A0G2DUD9</accession>
<sequence>MAPIAIDQDQLNVPVAIKSKKDLKGLASPLPEVKTFDAETVTVDELVDAIKVAGGVVVKGILGTEEVKTIEKDVRPWLEKDKPWTDGDFFPPETRRAYGMITKSQTFAERIVGHPLWIGVTDALLTSVLKNNWVGEKNEVSISKPQLNNTIVFSIGPGARSQVLHRDDAIHHRDYPAIAEHEMGRDAGIGFFVAGKKSTKQNGATRFIPGSHLWDYAEGPPREDQTFYAELEPGDGFMFLSGCFHGGSANKTENEERLLYSTFSTRGWMRQEENQYLANDIEDIKKLPEWLQERVGYGLSRPFLGWVNLANPMLVLHPDKKAYGDLW</sequence>